<dbReference type="NCBIfam" id="TIGR00180">
    <property type="entry name" value="parB_part"/>
    <property type="match status" value="1"/>
</dbReference>
<feature type="region of interest" description="Disordered" evidence="3">
    <location>
        <begin position="234"/>
        <end position="266"/>
    </location>
</feature>
<evidence type="ECO:0000313" key="6">
    <source>
        <dbReference type="Proteomes" id="UP001499895"/>
    </source>
</evidence>
<protein>
    <recommendedName>
        <fullName evidence="4">ParB-like N-terminal domain-containing protein</fullName>
    </recommendedName>
</protein>
<dbReference type="PANTHER" id="PTHR33375">
    <property type="entry name" value="CHROMOSOME-PARTITIONING PROTEIN PARB-RELATED"/>
    <property type="match status" value="1"/>
</dbReference>
<accession>A0ABP3K086</accession>
<evidence type="ECO:0000256" key="1">
    <source>
        <dbReference type="ARBA" id="ARBA00006295"/>
    </source>
</evidence>
<dbReference type="InterPro" id="IPR004437">
    <property type="entry name" value="ParB/RepB/Spo0J"/>
</dbReference>
<keyword evidence="2" id="KW-0159">Chromosome partition</keyword>
<evidence type="ECO:0000256" key="2">
    <source>
        <dbReference type="ARBA" id="ARBA00022829"/>
    </source>
</evidence>
<dbReference type="Pfam" id="PF02195">
    <property type="entry name" value="ParB_N"/>
    <property type="match status" value="1"/>
</dbReference>
<comment type="similarity">
    <text evidence="1">Belongs to the ParB family.</text>
</comment>
<evidence type="ECO:0000259" key="4">
    <source>
        <dbReference type="SMART" id="SM00470"/>
    </source>
</evidence>
<sequence length="369" mass="39743">MSKADQMGESSAFSRAGTARSARGRAISSALDGSGPNQLALHLLGHNPDNPREQLGDVTDLANSLRDHGQKQPLGIMTRDAYLEANPGRDEELEPRAMYVVIDGNRRLAAAREAGLSSLKVMVDDSLGADNNAILESALVANIHREAFEPLDEARALQQLLEVHQTQDRLAKRLHRSQGWVSQRLSLLQLTPELQRRLEAGEEPVDLLRTVGRKPPESQETALRALKEKRALEQAEKEARKAARLAGEQRTPVQAVASGSDEGPDGLHYDVMKTADGRTPVEGTASASKAASGPGGLHYDVMKTNGGQGSAASRDEPVSPSPVGAQSAAVAVGVEEMPWHSPAAVLRILREHMRAADFEQLMKEGIELI</sequence>
<feature type="compositionally biased region" description="Low complexity" evidence="3">
    <location>
        <begin position="283"/>
        <end position="292"/>
    </location>
</feature>
<dbReference type="Pfam" id="PF17762">
    <property type="entry name" value="HTH_ParB"/>
    <property type="match status" value="1"/>
</dbReference>
<gene>
    <name evidence="5" type="ORF">GCM10009544_31930</name>
</gene>
<dbReference type="SUPFAM" id="SSF110849">
    <property type="entry name" value="ParB/Sulfiredoxin"/>
    <property type="match status" value="1"/>
</dbReference>
<feature type="region of interest" description="Disordered" evidence="3">
    <location>
        <begin position="281"/>
        <end position="324"/>
    </location>
</feature>
<dbReference type="InterPro" id="IPR041468">
    <property type="entry name" value="HTH_ParB/Spo0J"/>
</dbReference>
<keyword evidence="6" id="KW-1185">Reference proteome</keyword>
<organism evidence="5 6">
    <name type="scientific">Streptomyces stramineus</name>
    <dbReference type="NCBI Taxonomy" id="173861"/>
    <lineage>
        <taxon>Bacteria</taxon>
        <taxon>Bacillati</taxon>
        <taxon>Actinomycetota</taxon>
        <taxon>Actinomycetes</taxon>
        <taxon>Kitasatosporales</taxon>
        <taxon>Streptomycetaceae</taxon>
        <taxon>Streptomyces</taxon>
    </lineage>
</organism>
<dbReference type="InterPro" id="IPR050336">
    <property type="entry name" value="Chromosome_partition/occlusion"/>
</dbReference>
<reference evidence="6" key="1">
    <citation type="journal article" date="2019" name="Int. J. Syst. Evol. Microbiol.">
        <title>The Global Catalogue of Microorganisms (GCM) 10K type strain sequencing project: providing services to taxonomists for standard genome sequencing and annotation.</title>
        <authorList>
            <consortium name="The Broad Institute Genomics Platform"/>
            <consortium name="The Broad Institute Genome Sequencing Center for Infectious Disease"/>
            <person name="Wu L."/>
            <person name="Ma J."/>
        </authorList>
    </citation>
    <scope>NUCLEOTIDE SEQUENCE [LARGE SCALE GENOMIC DNA]</scope>
    <source>
        <strain evidence="6">JCM 10649</strain>
    </source>
</reference>
<dbReference type="InterPro" id="IPR036086">
    <property type="entry name" value="ParB/Sulfiredoxin_sf"/>
</dbReference>
<name>A0ABP3K086_9ACTN</name>
<dbReference type="Gene3D" id="1.10.10.2830">
    <property type="match status" value="1"/>
</dbReference>
<dbReference type="PANTHER" id="PTHR33375:SF1">
    <property type="entry name" value="CHROMOSOME-PARTITIONING PROTEIN PARB-RELATED"/>
    <property type="match status" value="1"/>
</dbReference>
<dbReference type="Gene3D" id="3.90.1530.30">
    <property type="match status" value="1"/>
</dbReference>
<dbReference type="EMBL" id="BAAAHB010000031">
    <property type="protein sequence ID" value="GAA0467298.1"/>
    <property type="molecule type" value="Genomic_DNA"/>
</dbReference>
<feature type="region of interest" description="Disordered" evidence="3">
    <location>
        <begin position="1"/>
        <end position="31"/>
    </location>
</feature>
<proteinExistence type="inferred from homology"/>
<dbReference type="RefSeq" id="WP_344090839.1">
    <property type="nucleotide sequence ID" value="NZ_BAAAHB010000031.1"/>
</dbReference>
<feature type="domain" description="ParB-like N-terminal" evidence="4">
    <location>
        <begin position="37"/>
        <end position="143"/>
    </location>
</feature>
<evidence type="ECO:0000313" key="5">
    <source>
        <dbReference type="EMBL" id="GAA0467298.1"/>
    </source>
</evidence>
<evidence type="ECO:0000256" key="3">
    <source>
        <dbReference type="SAM" id="MobiDB-lite"/>
    </source>
</evidence>
<comment type="caution">
    <text evidence="5">The sequence shown here is derived from an EMBL/GenBank/DDBJ whole genome shotgun (WGS) entry which is preliminary data.</text>
</comment>
<dbReference type="SMART" id="SM00470">
    <property type="entry name" value="ParB"/>
    <property type="match status" value="1"/>
</dbReference>
<dbReference type="SUPFAM" id="SSF109709">
    <property type="entry name" value="KorB DNA-binding domain-like"/>
    <property type="match status" value="1"/>
</dbReference>
<feature type="compositionally biased region" description="Low complexity" evidence="3">
    <location>
        <begin position="10"/>
        <end position="30"/>
    </location>
</feature>
<dbReference type="Proteomes" id="UP001499895">
    <property type="component" value="Unassembled WGS sequence"/>
</dbReference>
<dbReference type="InterPro" id="IPR003115">
    <property type="entry name" value="ParB_N"/>
</dbReference>